<sequence length="961" mass="105454">MAAKLHIHKPYVLKVLSRPLDRPDGPGRYTIGEVFGQKQDSKRRKRSELSVAIDGDAIHLYDIPSSQAITSYLVSPQSFFTCSPYSLRWRPSTTTNTARYTYGSTEDSLSSKKEIKLFKDVLANSGTTLPTSATHVHHLSKPIIHLSATSSRASSSVLADSPLASHDLITVAADGTLMGLNGETLEKRWQSSPVVLTQELSVSNPEDFQIDFVQSVLGADVVDGMFGGRNELFGVFREKVHRDGFNPDILIVITSIPGGPEQQRKRYMHILALATEREPQQSNGQNVISVFVAPLPAQTLATKYQLDVRSGTLQELSNEVLYTYTFHGGIARLESNLRVPGMTSFLRLSKTSIVAATSTSLSIYNPVYRSLQTTTTIDFEDIPANSLASGQSIACDLFIYLAGRDMVVGLRGMSLIAFQVEAPKSRSTKRRAEGLLVDAIRRGILRETFCENRGQHERVSSKLIADSLPGSLSETEQIKLQQRFAEADKLLELNDLAGFEKLLATIFKIPVSGSQAKQNGALAGSDAGVNGTASATNLPKWELPNSRADYAQVDRRWIFYAISQVFTLDTPDGDTTIPQLICRLPESNVLNYLVDASHLSTSNIKSAFKEEIREVDQIDSILGGELPQLLVQVDPTMELLLGYLSGTQLGPRELTASIKLLLRSLDLLEDPSKAQELRPKAITDQEEQVQEQEADVDEITMELDRAEEELQVTEYYLGSDSSSDSSRRAQGLSVAFSKLALCPAITTVQSLRQLFKPEEIVCLMNVLRMELIKDGWTTRYLDRSPVDDEEGGAAPDGSIQIIADLMCRCIDSVGLGGWMAFDAMLASAGGQQHDSVDFFGQFKAEISTALEGTLEAIRMQGTLDEAVNYAKRARSAAKTSGRNAVTSMQVLPQALPLGLKTESRVPREKMASGEIVQRSQRDVGLFLSKKRKSYSINQITEEVLLGGSKLLEVAEEGKEAL</sequence>
<comment type="caution">
    <text evidence="2">The sequence shown here is derived from an EMBL/GenBank/DDBJ whole genome shotgun (WGS) entry which is preliminary data.</text>
</comment>
<reference evidence="2" key="2">
    <citation type="submission" date="2023-06" db="EMBL/GenBank/DDBJ databases">
        <authorList>
            <consortium name="Lawrence Berkeley National Laboratory"/>
            <person name="Haridas S."/>
            <person name="Hensen N."/>
            <person name="Bonometti L."/>
            <person name="Westerberg I."/>
            <person name="Brannstrom I.O."/>
            <person name="Guillou S."/>
            <person name="Cros-Aarteil S."/>
            <person name="Calhoun S."/>
            <person name="Kuo A."/>
            <person name="Mondo S."/>
            <person name="Pangilinan J."/>
            <person name="Riley R."/>
            <person name="Labutti K."/>
            <person name="Andreopoulos B."/>
            <person name="Lipzen A."/>
            <person name="Chen C."/>
            <person name="Yanf M."/>
            <person name="Daum C."/>
            <person name="Ng V."/>
            <person name="Clum A."/>
            <person name="Steindorff A."/>
            <person name="Ohm R."/>
            <person name="Martin F."/>
            <person name="Silar P."/>
            <person name="Natvig D."/>
            <person name="Lalanne C."/>
            <person name="Gautier V."/>
            <person name="Ament-Velasquez S.L."/>
            <person name="Kruys A."/>
            <person name="Hutchinson M.I."/>
            <person name="Powell A.J."/>
            <person name="Barry K."/>
            <person name="Miller A.N."/>
            <person name="Grigoriev I.V."/>
            <person name="Debuchy R."/>
            <person name="Gladieux P."/>
            <person name="Thoren M.H."/>
            <person name="Johannesson H."/>
        </authorList>
    </citation>
    <scope>NUCLEOTIDE SEQUENCE</scope>
    <source>
        <strain evidence="2">CBS 955.72</strain>
    </source>
</reference>
<feature type="coiled-coil region" evidence="1">
    <location>
        <begin position="682"/>
        <end position="709"/>
    </location>
</feature>
<evidence type="ECO:0000313" key="3">
    <source>
        <dbReference type="Proteomes" id="UP001275084"/>
    </source>
</evidence>
<gene>
    <name evidence="2" type="ORF">B0T25DRAFT_561016</name>
</gene>
<evidence type="ECO:0000256" key="1">
    <source>
        <dbReference type="SAM" id="Coils"/>
    </source>
</evidence>
<keyword evidence="1" id="KW-0175">Coiled coil</keyword>
<reference evidence="2" key="1">
    <citation type="journal article" date="2023" name="Mol. Phylogenet. Evol.">
        <title>Genome-scale phylogeny and comparative genomics of the fungal order Sordariales.</title>
        <authorList>
            <person name="Hensen N."/>
            <person name="Bonometti L."/>
            <person name="Westerberg I."/>
            <person name="Brannstrom I.O."/>
            <person name="Guillou S."/>
            <person name="Cros-Aarteil S."/>
            <person name="Calhoun S."/>
            <person name="Haridas S."/>
            <person name="Kuo A."/>
            <person name="Mondo S."/>
            <person name="Pangilinan J."/>
            <person name="Riley R."/>
            <person name="LaButti K."/>
            <person name="Andreopoulos B."/>
            <person name="Lipzen A."/>
            <person name="Chen C."/>
            <person name="Yan M."/>
            <person name="Daum C."/>
            <person name="Ng V."/>
            <person name="Clum A."/>
            <person name="Steindorff A."/>
            <person name="Ohm R.A."/>
            <person name="Martin F."/>
            <person name="Silar P."/>
            <person name="Natvig D.O."/>
            <person name="Lalanne C."/>
            <person name="Gautier V."/>
            <person name="Ament-Velasquez S.L."/>
            <person name="Kruys A."/>
            <person name="Hutchinson M.I."/>
            <person name="Powell A.J."/>
            <person name="Barry K."/>
            <person name="Miller A.N."/>
            <person name="Grigoriev I.V."/>
            <person name="Debuchy R."/>
            <person name="Gladieux P."/>
            <person name="Hiltunen Thoren M."/>
            <person name="Johannesson H."/>
        </authorList>
    </citation>
    <scope>NUCLEOTIDE SEQUENCE</scope>
    <source>
        <strain evidence="2">CBS 955.72</strain>
    </source>
</reference>
<proteinExistence type="predicted"/>
<accession>A0AAJ0H642</accession>
<name>A0AAJ0H642_9PEZI</name>
<dbReference type="EMBL" id="JAUIQD010000009">
    <property type="protein sequence ID" value="KAK3339973.1"/>
    <property type="molecule type" value="Genomic_DNA"/>
</dbReference>
<keyword evidence="3" id="KW-1185">Reference proteome</keyword>
<dbReference type="AlphaFoldDB" id="A0AAJ0H642"/>
<evidence type="ECO:0000313" key="2">
    <source>
        <dbReference type="EMBL" id="KAK3339973.1"/>
    </source>
</evidence>
<dbReference type="Proteomes" id="UP001275084">
    <property type="component" value="Unassembled WGS sequence"/>
</dbReference>
<organism evidence="2 3">
    <name type="scientific">Lasiosphaeria hispida</name>
    <dbReference type="NCBI Taxonomy" id="260671"/>
    <lineage>
        <taxon>Eukaryota</taxon>
        <taxon>Fungi</taxon>
        <taxon>Dikarya</taxon>
        <taxon>Ascomycota</taxon>
        <taxon>Pezizomycotina</taxon>
        <taxon>Sordariomycetes</taxon>
        <taxon>Sordariomycetidae</taxon>
        <taxon>Sordariales</taxon>
        <taxon>Lasiosphaeriaceae</taxon>
        <taxon>Lasiosphaeria</taxon>
    </lineage>
</organism>
<protein>
    <submittedName>
        <fullName evidence="2">Uncharacterized protein</fullName>
    </submittedName>
</protein>